<dbReference type="GO" id="GO:0042578">
    <property type="term" value="F:phosphoric ester hydrolase activity"/>
    <property type="evidence" value="ECO:0007669"/>
    <property type="project" value="UniProtKB-ARBA"/>
</dbReference>
<dbReference type="OrthoDB" id="9770871at2"/>
<proteinExistence type="predicted"/>
<dbReference type="Pfam" id="PF04185">
    <property type="entry name" value="Phosphoesterase"/>
    <property type="match status" value="1"/>
</dbReference>
<dbReference type="CDD" id="cd16013">
    <property type="entry name" value="AcpA"/>
    <property type="match status" value="1"/>
</dbReference>
<protein>
    <submittedName>
        <fullName evidence="3">Phospholipase</fullName>
    </submittedName>
</protein>
<dbReference type="InterPro" id="IPR017850">
    <property type="entry name" value="Alkaline_phosphatase_core_sf"/>
</dbReference>
<dbReference type="Gene3D" id="3.40.720.10">
    <property type="entry name" value="Alkaline Phosphatase, subunit A"/>
    <property type="match status" value="2"/>
</dbReference>
<evidence type="ECO:0000256" key="2">
    <source>
        <dbReference type="SAM" id="SignalP"/>
    </source>
</evidence>
<feature type="chain" id="PRO_5019788483" evidence="2">
    <location>
        <begin position="32"/>
        <end position="567"/>
    </location>
</feature>
<dbReference type="RefSeq" id="WP_121088334.1">
    <property type="nucleotide sequence ID" value="NZ_RBZU01000008.1"/>
</dbReference>
<sequence length="567" mass="59274">MSWNRVLPICMASALALSACGSSSSSPSASAGASTASNVSVQDAVSTATPIKHLVVIYGENNSFDHYFGVYPVAANLSGEPAFTAKAGTPAVNGLTTALIDSNPNSTAAGNGANQKGPFRLDRTEADTLDQTHTYTPEQEAYDNGAMDLFPEYTGTNTVSSTGAFGTPGLVMGYFDGNTVTAYWNYAQNFAMSDNMYTDTYGPSTPGAIEVVSGQTNGAQPSTEAAVSGEILADGAGGYTQIGDADPTGDTCATGTTSTMSSSNKNIGNLLSEAGITWGGFTGGFDLTQVNPNGTVGCSRTTLSTVLNSSPNDYVPHHNWFQYYASTANYAHTRPSSPATIGYTDPLDSTGTPVHHQYDVNDFFSAVSSGNFPSVSYLKAPSIDDGHPGNSDPLDEQRFVTTVVNFLQQQPDWKNTAVIITYDDSDGWYDHQYTAPTSSSFDATADQLNGAGQCTSSGAQQGIGVQGTVVNGRCGPGTRIPLMVISPYARSNYVDHTLITQASVVQFIEDNWLGGKRIGNGSHDATTGSLMGLFDFTNGGSTPKLYLDQSEGTVLTVPPALPTLPVS</sequence>
<reference evidence="3 4" key="1">
    <citation type="submission" date="2018-10" db="EMBL/GenBank/DDBJ databases">
        <title>Robbsia sp. DHC34, isolated from soil.</title>
        <authorList>
            <person name="Gao Z.-H."/>
            <person name="Qiu L.-H."/>
        </authorList>
    </citation>
    <scope>NUCLEOTIDE SEQUENCE [LARGE SCALE GENOMIC DNA]</scope>
    <source>
        <strain evidence="3 4">DHC34</strain>
    </source>
</reference>
<dbReference type="PANTHER" id="PTHR31956">
    <property type="entry name" value="NON-SPECIFIC PHOSPHOLIPASE C4-RELATED"/>
    <property type="match status" value="1"/>
</dbReference>
<dbReference type="EMBL" id="RBZU01000008">
    <property type="protein sequence ID" value="RKP51931.1"/>
    <property type="molecule type" value="Genomic_DNA"/>
</dbReference>
<evidence type="ECO:0000256" key="1">
    <source>
        <dbReference type="ARBA" id="ARBA00022801"/>
    </source>
</evidence>
<organism evidence="3 4">
    <name type="scientific">Pararobbsia silviterrae</name>
    <dbReference type="NCBI Taxonomy" id="1792498"/>
    <lineage>
        <taxon>Bacteria</taxon>
        <taxon>Pseudomonadati</taxon>
        <taxon>Pseudomonadota</taxon>
        <taxon>Betaproteobacteria</taxon>
        <taxon>Burkholderiales</taxon>
        <taxon>Burkholderiaceae</taxon>
        <taxon>Pararobbsia</taxon>
    </lineage>
</organism>
<dbReference type="PROSITE" id="PS51257">
    <property type="entry name" value="PROKAR_LIPOPROTEIN"/>
    <property type="match status" value="1"/>
</dbReference>
<name>A0A494XQL6_9BURK</name>
<gene>
    <name evidence="3" type="ORF">D7S86_18505</name>
</gene>
<evidence type="ECO:0000313" key="3">
    <source>
        <dbReference type="EMBL" id="RKP51931.1"/>
    </source>
</evidence>
<feature type="signal peptide" evidence="2">
    <location>
        <begin position="1"/>
        <end position="31"/>
    </location>
</feature>
<comment type="caution">
    <text evidence="3">The sequence shown here is derived from an EMBL/GenBank/DDBJ whole genome shotgun (WGS) entry which is preliminary data.</text>
</comment>
<keyword evidence="2" id="KW-0732">Signal</keyword>
<accession>A0A494XQL6</accession>
<evidence type="ECO:0000313" key="4">
    <source>
        <dbReference type="Proteomes" id="UP000270342"/>
    </source>
</evidence>
<dbReference type="PANTHER" id="PTHR31956:SF1">
    <property type="entry name" value="NON-SPECIFIC PHOSPHOLIPASE C1"/>
    <property type="match status" value="1"/>
</dbReference>
<dbReference type="AlphaFoldDB" id="A0A494XQL6"/>
<dbReference type="InterPro" id="IPR007312">
    <property type="entry name" value="Phosphoesterase"/>
</dbReference>
<keyword evidence="4" id="KW-1185">Reference proteome</keyword>
<keyword evidence="1" id="KW-0378">Hydrolase</keyword>
<dbReference type="Proteomes" id="UP000270342">
    <property type="component" value="Unassembled WGS sequence"/>
</dbReference>